<dbReference type="InterPro" id="IPR050177">
    <property type="entry name" value="Lipid_A_modif_metabolic_enz"/>
</dbReference>
<dbReference type="Gene3D" id="3.40.50.720">
    <property type="entry name" value="NAD(P)-binding Rossmann-like Domain"/>
    <property type="match status" value="1"/>
</dbReference>
<dbReference type="Pfam" id="PF01370">
    <property type="entry name" value="Epimerase"/>
    <property type="match status" value="1"/>
</dbReference>
<protein>
    <submittedName>
        <fullName evidence="2">UDP-glucose 4-epimerase</fullName>
    </submittedName>
</protein>
<dbReference type="InterPro" id="IPR036291">
    <property type="entry name" value="NAD(P)-bd_dom_sf"/>
</dbReference>
<proteinExistence type="predicted"/>
<comment type="caution">
    <text evidence="2">The sequence shown here is derived from an EMBL/GenBank/DDBJ whole genome shotgun (WGS) entry which is preliminary data.</text>
</comment>
<dbReference type="RefSeq" id="WP_281883143.1">
    <property type="nucleotide sequence ID" value="NZ_BSDP01000001.1"/>
</dbReference>
<evidence type="ECO:0000259" key="1">
    <source>
        <dbReference type="Pfam" id="PF01370"/>
    </source>
</evidence>
<organism evidence="2 3">
    <name type="scientific">Agromyces rhizosphaerae</name>
    <dbReference type="NCBI Taxonomy" id="88374"/>
    <lineage>
        <taxon>Bacteria</taxon>
        <taxon>Bacillati</taxon>
        <taxon>Actinomycetota</taxon>
        <taxon>Actinomycetes</taxon>
        <taxon>Micrococcales</taxon>
        <taxon>Microbacteriaceae</taxon>
        <taxon>Agromyces</taxon>
    </lineage>
</organism>
<dbReference type="AlphaFoldDB" id="A0A9W6FNI0"/>
<reference evidence="2" key="1">
    <citation type="submission" date="2022-12" db="EMBL/GenBank/DDBJ databases">
        <title>Reference genome sequencing for broad-spectrum identification of bacterial and archaeal isolates by mass spectrometry.</title>
        <authorList>
            <person name="Sekiguchi Y."/>
            <person name="Tourlousse D.M."/>
        </authorList>
    </citation>
    <scope>NUCLEOTIDE SEQUENCE</scope>
    <source>
        <strain evidence="2">14</strain>
    </source>
</reference>
<evidence type="ECO:0000313" key="2">
    <source>
        <dbReference type="EMBL" id="GLI26999.1"/>
    </source>
</evidence>
<dbReference type="EMBL" id="BSDP01000001">
    <property type="protein sequence ID" value="GLI26999.1"/>
    <property type="molecule type" value="Genomic_DNA"/>
</dbReference>
<gene>
    <name evidence="2" type="ORF">ARHIZOSPH14_12410</name>
</gene>
<name>A0A9W6FNI0_9MICO</name>
<dbReference type="PANTHER" id="PTHR43245:SF55">
    <property type="entry name" value="NAD(P)-BINDING DOMAIN-CONTAINING PROTEIN"/>
    <property type="match status" value="1"/>
</dbReference>
<feature type="domain" description="NAD-dependent epimerase/dehydratase" evidence="1">
    <location>
        <begin position="3"/>
        <end position="176"/>
    </location>
</feature>
<accession>A0A9W6FNI0</accession>
<dbReference type="PANTHER" id="PTHR43245">
    <property type="entry name" value="BIFUNCTIONAL POLYMYXIN RESISTANCE PROTEIN ARNA"/>
    <property type="match status" value="1"/>
</dbReference>
<dbReference type="InterPro" id="IPR001509">
    <property type="entry name" value="Epimerase_deHydtase"/>
</dbReference>
<keyword evidence="3" id="KW-1185">Reference proteome</keyword>
<dbReference type="Proteomes" id="UP001144396">
    <property type="component" value="Unassembled WGS sequence"/>
</dbReference>
<sequence>MRIAVTGSSGKLGRATVERLRADGHDVIGFDLVGAPGFGFTRVDLQDYGQVLDALLGVTARHEGLDALVHLAALPVNGLVPDAATFTNNVTATFHVLHGAVRAGIDTIVTASSITAMGFPDFAHLTALPVDETYTEANNTYALGKVAEEAISAQLVGWREGLSITALRFTNVVDPDEYGSFERAGDPEYRRDLLHSYVDSRDGAAAVALALRHAAPGFEVYNVAAPDSGMTVPTAELAARHYPDVPVVKQLGEFETLMSIDKARDRLGFEPQHLWRDEYARWRAEQATP</sequence>
<evidence type="ECO:0000313" key="3">
    <source>
        <dbReference type="Proteomes" id="UP001144396"/>
    </source>
</evidence>
<dbReference type="SUPFAM" id="SSF51735">
    <property type="entry name" value="NAD(P)-binding Rossmann-fold domains"/>
    <property type="match status" value="1"/>
</dbReference>